<dbReference type="EMBL" id="AMGM01000010">
    <property type="protein sequence ID" value="EKB50324.1"/>
    <property type="molecule type" value="Genomic_DNA"/>
</dbReference>
<dbReference type="InterPro" id="IPR011871">
    <property type="entry name" value="Fib_succ_major"/>
</dbReference>
<dbReference type="RefSeq" id="WP_009184076.1">
    <property type="nucleotide sequence ID" value="NZ_AMGM01000010.1"/>
</dbReference>
<keyword evidence="3" id="KW-1185">Reference proteome</keyword>
<evidence type="ECO:0000313" key="3">
    <source>
        <dbReference type="Proteomes" id="UP000004478"/>
    </source>
</evidence>
<name>K1M233_CECL9</name>
<dbReference type="Proteomes" id="UP000004478">
    <property type="component" value="Unassembled WGS sequence"/>
</dbReference>
<organism evidence="2 3">
    <name type="scientific">Cecembia lonarensis (strain CCUG 58316 / KCTC 22772 / LW9)</name>
    <dbReference type="NCBI Taxonomy" id="1225176"/>
    <lineage>
        <taxon>Bacteria</taxon>
        <taxon>Pseudomonadati</taxon>
        <taxon>Bacteroidota</taxon>
        <taxon>Cytophagia</taxon>
        <taxon>Cytophagales</taxon>
        <taxon>Cyclobacteriaceae</taxon>
        <taxon>Cecembia</taxon>
    </lineage>
</organism>
<proteinExistence type="predicted"/>
<protein>
    <recommendedName>
        <fullName evidence="1">Fibrobacter succinogenes major paralogous domain-containing protein</fullName>
    </recommendedName>
</protein>
<dbReference type="Pfam" id="PF09603">
    <property type="entry name" value="Fib_succ_major"/>
    <property type="match status" value="1"/>
</dbReference>
<dbReference type="AlphaFoldDB" id="K1M233"/>
<evidence type="ECO:0000259" key="1">
    <source>
        <dbReference type="Pfam" id="PF09603"/>
    </source>
</evidence>
<reference evidence="2 3" key="1">
    <citation type="journal article" date="2012" name="J. Bacteriol.">
        <title>Draft Genome Sequence of Cecembia lonarensis Strain LW9T, Isolated from Lonar Lake, a Haloalkaline Lake in India.</title>
        <authorList>
            <person name="Shivaji S."/>
            <person name="Ara S."/>
            <person name="Singh A."/>
            <person name="Pinnaka A.K."/>
        </authorList>
    </citation>
    <scope>NUCLEOTIDE SEQUENCE [LARGE SCALE GENOMIC DNA]</scope>
    <source>
        <strain evidence="2 3">LW9</strain>
    </source>
</reference>
<dbReference type="PATRIC" id="fig|1225176.3.peg.1098"/>
<dbReference type="NCBIfam" id="TIGR02145">
    <property type="entry name" value="Fib_succ_major"/>
    <property type="match status" value="1"/>
</dbReference>
<sequence length="664" mass="74376">MKKFFLFNSILCLMVFSCNLDTEEGQLIDQNGNNDAITEEESPQGELLNVGNQNMRFSIFEVVSIDISGEQFSEGIEEGTLSDGSKLDLFLSQGNLSFVVPKLNQGKYTLQFSQSSRLFDLEFEVKPHDLKEDPKTYLQRMEVVSKASFDALESNITFLSKEDQTKLAQDIQSLKMFSEEQWAKAALLTEEELVDLAFFVEANREWIEELNNAVNELIASNFNSRLESNGVSNYEQRAYEISKAFVKSIIIVVGKIPTILASTGTGFLAGGPLGAAVGLGISLGYLLPDILNVFSTLDRFGDEILVVKDSELGVSFKADYVFENDESNELILNREYRTLYAGDKNSTYPFIQELISNTDQLFESWNKLKSKLMVEIGYESRNFSELPSFTNKNLRVHSDHLSVSGISNAKVSSSEKKEAGKFFITFSTTEKEPQDFEFSIVYNNQFFDKTEKKVSAKLEVEEEIVGCEGAEIFIDPRDGTVYNIIEIGSQCWFAENLNFSGDIPEVQDGDAWRGLSTPAWCHYENDASNGVIYGKLYNYFAVESGDLCPEGWHVPTDQEWGILTDYLGGRSIAGGKMKSVSGWEEPNREATNESGFTALPASSRNGVWGNFPVPIGFGTTWWATNPSPNWGRGVNSDFGDLYLYFGDLSNFKRNGFSCRCIKDQ</sequence>
<evidence type="ECO:0000313" key="2">
    <source>
        <dbReference type="EMBL" id="EKB50324.1"/>
    </source>
</evidence>
<accession>K1M233</accession>
<gene>
    <name evidence="2" type="ORF">B879_01032</name>
</gene>
<dbReference type="OrthoDB" id="9805760at2"/>
<dbReference type="PROSITE" id="PS51257">
    <property type="entry name" value="PROKAR_LIPOPROTEIN"/>
    <property type="match status" value="1"/>
</dbReference>
<feature type="domain" description="Fibrobacter succinogenes major paralogous" evidence="1">
    <location>
        <begin position="485"/>
        <end position="662"/>
    </location>
</feature>
<comment type="caution">
    <text evidence="2">The sequence shown here is derived from an EMBL/GenBank/DDBJ whole genome shotgun (WGS) entry which is preliminary data.</text>
</comment>